<dbReference type="SUPFAM" id="SSF53474">
    <property type="entry name" value="alpha/beta-Hydrolases"/>
    <property type="match status" value="1"/>
</dbReference>
<feature type="domain" description="Xaa-Pro dipeptidyl-peptidase-like" evidence="1">
    <location>
        <begin position="29"/>
        <end position="139"/>
    </location>
</feature>
<gene>
    <name evidence="2" type="ORF">MNBD_ALPHA09-1571</name>
</gene>
<name>A0A3B0TVI8_9ZZZZ</name>
<sequence length="220" mass="24126">MPEVIFNGAAGRLEGRYHHDDGLNAPVALILHPHPQFGGTMNNPIVYQLYYTFVARGFSVLRLNFRGVGRSQGAFDTGQGELADAATALDWAQRINTESRACWVAGVSFGAWIGMQLLMRRPEVEGFISVAPPASLYDFSFLAPCPSSGLMINGSDDAVVRPEEVDKLVDRLKTQKGIVIDHQVVPGANHFFENHVDELMVNIDAYLDQRLAPVVKDSGD</sequence>
<dbReference type="AlphaFoldDB" id="A0A3B0TVI8"/>
<dbReference type="PANTHER" id="PTHR42103">
    <property type="entry name" value="ALPHA/BETA-HYDROLASES SUPERFAMILY PROTEIN"/>
    <property type="match status" value="1"/>
</dbReference>
<evidence type="ECO:0000259" key="1">
    <source>
        <dbReference type="Pfam" id="PF02129"/>
    </source>
</evidence>
<organism evidence="2">
    <name type="scientific">hydrothermal vent metagenome</name>
    <dbReference type="NCBI Taxonomy" id="652676"/>
    <lineage>
        <taxon>unclassified sequences</taxon>
        <taxon>metagenomes</taxon>
        <taxon>ecological metagenomes</taxon>
    </lineage>
</organism>
<dbReference type="EMBL" id="UOEM01000115">
    <property type="protein sequence ID" value="VAW18452.1"/>
    <property type="molecule type" value="Genomic_DNA"/>
</dbReference>
<dbReference type="Pfam" id="PF02129">
    <property type="entry name" value="Peptidase_S15"/>
    <property type="match status" value="1"/>
</dbReference>
<dbReference type="PANTHER" id="PTHR42103:SF2">
    <property type="entry name" value="AB HYDROLASE-1 DOMAIN-CONTAINING PROTEIN"/>
    <property type="match status" value="1"/>
</dbReference>
<keyword evidence="2" id="KW-0378">Hydrolase</keyword>
<reference evidence="2" key="1">
    <citation type="submission" date="2018-06" db="EMBL/GenBank/DDBJ databases">
        <authorList>
            <person name="Zhirakovskaya E."/>
        </authorList>
    </citation>
    <scope>NUCLEOTIDE SEQUENCE</scope>
</reference>
<evidence type="ECO:0000313" key="2">
    <source>
        <dbReference type="EMBL" id="VAW18452.1"/>
    </source>
</evidence>
<dbReference type="Gene3D" id="3.40.50.1820">
    <property type="entry name" value="alpha/beta hydrolase"/>
    <property type="match status" value="1"/>
</dbReference>
<dbReference type="InterPro" id="IPR000383">
    <property type="entry name" value="Xaa-Pro-like_dom"/>
</dbReference>
<dbReference type="InterPro" id="IPR029058">
    <property type="entry name" value="AB_hydrolase_fold"/>
</dbReference>
<dbReference type="GO" id="GO:0016787">
    <property type="term" value="F:hydrolase activity"/>
    <property type="evidence" value="ECO:0007669"/>
    <property type="project" value="UniProtKB-KW"/>
</dbReference>
<accession>A0A3B0TVI8</accession>
<protein>
    <submittedName>
        <fullName evidence="2">Hydrolase SMc00528, alpha/beta fold family</fullName>
    </submittedName>
</protein>
<proteinExistence type="predicted"/>